<accession>A0ABY1Q8E5</accession>
<feature type="region of interest" description="Disordered" evidence="1">
    <location>
        <begin position="1"/>
        <end position="22"/>
    </location>
</feature>
<evidence type="ECO:0000259" key="2">
    <source>
        <dbReference type="PROSITE" id="PS51708"/>
    </source>
</evidence>
<dbReference type="InterPro" id="IPR038186">
    <property type="entry name" value="CHAD_dom_sf"/>
</dbReference>
<keyword evidence="4" id="KW-1185">Reference proteome</keyword>
<reference evidence="3 4" key="1">
    <citation type="submission" date="2017-05" db="EMBL/GenBank/DDBJ databases">
        <authorList>
            <person name="Varghese N."/>
            <person name="Submissions S."/>
        </authorList>
    </citation>
    <scope>NUCLEOTIDE SEQUENCE [LARGE SCALE GENOMIC DNA]</scope>
    <source>
        <strain evidence="3 4">DSM 25457</strain>
    </source>
</reference>
<dbReference type="Proteomes" id="UP001158067">
    <property type="component" value="Unassembled WGS sequence"/>
</dbReference>
<feature type="compositionally biased region" description="Low complexity" evidence="1">
    <location>
        <begin position="1"/>
        <end position="20"/>
    </location>
</feature>
<evidence type="ECO:0000256" key="1">
    <source>
        <dbReference type="SAM" id="MobiDB-lite"/>
    </source>
</evidence>
<dbReference type="Gene3D" id="1.40.20.10">
    <property type="entry name" value="CHAD domain"/>
    <property type="match status" value="1"/>
</dbReference>
<dbReference type="PANTHER" id="PTHR39339:SF1">
    <property type="entry name" value="CHAD DOMAIN-CONTAINING PROTEIN"/>
    <property type="match status" value="1"/>
</dbReference>
<dbReference type="PANTHER" id="PTHR39339">
    <property type="entry name" value="SLR1444 PROTEIN"/>
    <property type="match status" value="1"/>
</dbReference>
<feature type="domain" description="CHAD" evidence="2">
    <location>
        <begin position="23"/>
        <end position="300"/>
    </location>
</feature>
<sequence length="305" mass="35401">MSTPTANPSNASAAKSKVSSRAGDRIEDAARGMIQLRVCWVMHWLSLAGRDVPDSLEPVHQLRVWSRRTLASLHTFAEFLPPRELKWFEKQMNRVRRAAGDARDLDVLLESGKAKHGSQRKRIRRQFKRERRHAQRPIWRLRKKLIVKKRLREHLDAMLTAIASDDDRSRSDDSLQAWAEVQVTRATEELLSAVPSDFSNFGAWHQLRIKAKQMRYTLELFTDILPKARTQSFAQVVEEIQDRLGVINDHVVLSKRLKKMQAEAARRSRAQKFRKLARHEREVANDLLGDFISDWGKMESLLRKT</sequence>
<dbReference type="EMBL" id="FXUG01000006">
    <property type="protein sequence ID" value="SMP59940.1"/>
    <property type="molecule type" value="Genomic_DNA"/>
</dbReference>
<comment type="caution">
    <text evidence="3">The sequence shown here is derived from an EMBL/GenBank/DDBJ whole genome shotgun (WGS) entry which is preliminary data.</text>
</comment>
<gene>
    <name evidence="3" type="ORF">SAMN06265222_106291</name>
</gene>
<dbReference type="InterPro" id="IPR007899">
    <property type="entry name" value="CHAD_dom"/>
</dbReference>
<dbReference type="RefSeq" id="WP_283433033.1">
    <property type="nucleotide sequence ID" value="NZ_FXUG01000006.1"/>
</dbReference>
<dbReference type="Pfam" id="PF05235">
    <property type="entry name" value="CHAD"/>
    <property type="match status" value="1"/>
</dbReference>
<protein>
    <submittedName>
        <fullName evidence="3">CHAD domain-containing protein</fullName>
    </submittedName>
</protein>
<evidence type="ECO:0000313" key="4">
    <source>
        <dbReference type="Proteomes" id="UP001158067"/>
    </source>
</evidence>
<organism evidence="3 4">
    <name type="scientific">Neorhodopirellula lusitana</name>
    <dbReference type="NCBI Taxonomy" id="445327"/>
    <lineage>
        <taxon>Bacteria</taxon>
        <taxon>Pseudomonadati</taxon>
        <taxon>Planctomycetota</taxon>
        <taxon>Planctomycetia</taxon>
        <taxon>Pirellulales</taxon>
        <taxon>Pirellulaceae</taxon>
        <taxon>Neorhodopirellula</taxon>
    </lineage>
</organism>
<name>A0ABY1Q8E5_9BACT</name>
<dbReference type="SMART" id="SM00880">
    <property type="entry name" value="CHAD"/>
    <property type="match status" value="1"/>
</dbReference>
<evidence type="ECO:0000313" key="3">
    <source>
        <dbReference type="EMBL" id="SMP59940.1"/>
    </source>
</evidence>
<proteinExistence type="predicted"/>
<dbReference type="PROSITE" id="PS51708">
    <property type="entry name" value="CHAD"/>
    <property type="match status" value="1"/>
</dbReference>